<feature type="non-terminal residue" evidence="2">
    <location>
        <position position="1"/>
    </location>
</feature>
<organism evidence="2 3">
    <name type="scientific">Mya arenaria</name>
    <name type="common">Soft-shell clam</name>
    <dbReference type="NCBI Taxonomy" id="6604"/>
    <lineage>
        <taxon>Eukaryota</taxon>
        <taxon>Metazoa</taxon>
        <taxon>Spiralia</taxon>
        <taxon>Lophotrochozoa</taxon>
        <taxon>Mollusca</taxon>
        <taxon>Bivalvia</taxon>
        <taxon>Autobranchia</taxon>
        <taxon>Heteroconchia</taxon>
        <taxon>Euheterodonta</taxon>
        <taxon>Imparidentia</taxon>
        <taxon>Neoheterodontei</taxon>
        <taxon>Myida</taxon>
        <taxon>Myoidea</taxon>
        <taxon>Myidae</taxon>
        <taxon>Mya</taxon>
    </lineage>
</organism>
<gene>
    <name evidence="2" type="ORF">MAR_021983</name>
</gene>
<dbReference type="EMBL" id="CP111016">
    <property type="protein sequence ID" value="WAR06614.1"/>
    <property type="molecule type" value="Genomic_DNA"/>
</dbReference>
<evidence type="ECO:0000313" key="3">
    <source>
        <dbReference type="Proteomes" id="UP001164746"/>
    </source>
</evidence>
<proteinExistence type="predicted"/>
<accession>A0ABY7EBQ9</accession>
<feature type="region of interest" description="Disordered" evidence="1">
    <location>
        <begin position="1"/>
        <end position="21"/>
    </location>
</feature>
<evidence type="ECO:0000313" key="2">
    <source>
        <dbReference type="EMBL" id="WAR06614.1"/>
    </source>
</evidence>
<dbReference type="Proteomes" id="UP001164746">
    <property type="component" value="Chromosome 5"/>
</dbReference>
<evidence type="ECO:0000256" key="1">
    <source>
        <dbReference type="SAM" id="MobiDB-lite"/>
    </source>
</evidence>
<reference evidence="2" key="1">
    <citation type="submission" date="2022-11" db="EMBL/GenBank/DDBJ databases">
        <title>Centuries of genome instability and evolution in soft-shell clam transmissible cancer (bioRxiv).</title>
        <authorList>
            <person name="Hart S.F.M."/>
            <person name="Yonemitsu M.A."/>
            <person name="Giersch R.M."/>
            <person name="Beal B.F."/>
            <person name="Arriagada G."/>
            <person name="Davis B.W."/>
            <person name="Ostrander E.A."/>
            <person name="Goff S.P."/>
            <person name="Metzger M.J."/>
        </authorList>
    </citation>
    <scope>NUCLEOTIDE SEQUENCE</scope>
    <source>
        <strain evidence="2">MELC-2E11</strain>
        <tissue evidence="2">Siphon/mantle</tissue>
    </source>
</reference>
<keyword evidence="3" id="KW-1185">Reference proteome</keyword>
<sequence length="191" mass="21704">MVPSKGNGWTRTKDGHECNDGSLNSHAVDRHVWNNGSLQKKSIARLRQWMDTIEAMWTPVLYARILLLLNIHYGIAYKQYNNEELPVSDIKTKSNLGDTVSVPDEENDNLSPGLIVFPPNTHPKIIKQTFTREDGHNNDTYSSHDAVPIVEKAGLNGKENSVSEECVIEVEKRSVDRFRHLVFRSDSNFVF</sequence>
<protein>
    <submittedName>
        <fullName evidence="2">Uncharacterized protein</fullName>
    </submittedName>
</protein>
<name>A0ABY7EBQ9_MYAAR</name>